<keyword evidence="1" id="KW-0812">Transmembrane</keyword>
<organism evidence="2">
    <name type="scientific">Arundo donax</name>
    <name type="common">Giant reed</name>
    <name type="synonym">Donax arundinaceus</name>
    <dbReference type="NCBI Taxonomy" id="35708"/>
    <lineage>
        <taxon>Eukaryota</taxon>
        <taxon>Viridiplantae</taxon>
        <taxon>Streptophyta</taxon>
        <taxon>Embryophyta</taxon>
        <taxon>Tracheophyta</taxon>
        <taxon>Spermatophyta</taxon>
        <taxon>Magnoliopsida</taxon>
        <taxon>Liliopsida</taxon>
        <taxon>Poales</taxon>
        <taxon>Poaceae</taxon>
        <taxon>PACMAD clade</taxon>
        <taxon>Arundinoideae</taxon>
        <taxon>Arundineae</taxon>
        <taxon>Arundo</taxon>
    </lineage>
</organism>
<protein>
    <submittedName>
        <fullName evidence="2">Uncharacterized protein</fullName>
    </submittedName>
</protein>
<evidence type="ECO:0000256" key="1">
    <source>
        <dbReference type="SAM" id="Phobius"/>
    </source>
</evidence>
<reference evidence="2" key="1">
    <citation type="submission" date="2014-09" db="EMBL/GenBank/DDBJ databases">
        <authorList>
            <person name="Magalhaes I.L.F."/>
            <person name="Oliveira U."/>
            <person name="Santos F.R."/>
            <person name="Vidigal T.H.D.A."/>
            <person name="Brescovit A.D."/>
            <person name="Santos A.J."/>
        </authorList>
    </citation>
    <scope>NUCLEOTIDE SEQUENCE</scope>
    <source>
        <tissue evidence="2">Shoot tissue taken approximately 20 cm above the soil surface</tissue>
    </source>
</reference>
<dbReference type="AlphaFoldDB" id="A0A0A9G3S3"/>
<feature type="transmembrane region" description="Helical" evidence="1">
    <location>
        <begin position="58"/>
        <end position="78"/>
    </location>
</feature>
<sequence length="86" mass="10197">MLVSPSLRRSHHQTGILHRHCCRSCAHRHCCPSCISLASHRWYCHCISVSIFLVHPTYFWLPILVPIYCWLHCLNLNYTHRQSNPF</sequence>
<proteinExistence type="predicted"/>
<reference evidence="2" key="2">
    <citation type="journal article" date="2015" name="Data Brief">
        <title>Shoot transcriptome of the giant reed, Arundo donax.</title>
        <authorList>
            <person name="Barrero R.A."/>
            <person name="Guerrero F.D."/>
            <person name="Moolhuijzen P."/>
            <person name="Goolsby J.A."/>
            <person name="Tidwell J."/>
            <person name="Bellgard S.E."/>
            <person name="Bellgard M.I."/>
        </authorList>
    </citation>
    <scope>NUCLEOTIDE SEQUENCE</scope>
    <source>
        <tissue evidence="2">Shoot tissue taken approximately 20 cm above the soil surface</tissue>
    </source>
</reference>
<evidence type="ECO:0000313" key="2">
    <source>
        <dbReference type="EMBL" id="JAE19745.1"/>
    </source>
</evidence>
<name>A0A0A9G3S3_ARUDO</name>
<dbReference type="EMBL" id="GBRH01178151">
    <property type="protein sequence ID" value="JAE19745.1"/>
    <property type="molecule type" value="Transcribed_RNA"/>
</dbReference>
<keyword evidence="1" id="KW-0472">Membrane</keyword>
<accession>A0A0A9G3S3</accession>
<keyword evidence="1" id="KW-1133">Transmembrane helix</keyword>